<evidence type="ECO:0000259" key="11">
    <source>
        <dbReference type="PROSITE" id="PS50209"/>
    </source>
</evidence>
<keyword evidence="5" id="KW-0788">Thiol protease</keyword>
<dbReference type="InterPro" id="IPR011029">
    <property type="entry name" value="DEATH-like_dom_sf"/>
</dbReference>
<evidence type="ECO:0000259" key="9">
    <source>
        <dbReference type="PROSITE" id="PS50207"/>
    </source>
</evidence>
<dbReference type="GO" id="GO:0006915">
    <property type="term" value="P:apoptotic process"/>
    <property type="evidence" value="ECO:0007669"/>
    <property type="project" value="UniProtKB-KW"/>
</dbReference>
<dbReference type="Pfam" id="PF00619">
    <property type="entry name" value="CARD"/>
    <property type="match status" value="1"/>
</dbReference>
<dbReference type="PRINTS" id="PR00376">
    <property type="entry name" value="IL1BCENZYME"/>
</dbReference>
<dbReference type="PROSITE" id="PS50209">
    <property type="entry name" value="CARD"/>
    <property type="match status" value="1"/>
</dbReference>
<reference evidence="12" key="1">
    <citation type="submission" date="2020-06" db="EMBL/GenBank/DDBJ databases">
        <title>Draft genome of Bugula neritina, a colonial animal packing powerful symbionts and potential medicines.</title>
        <authorList>
            <person name="Rayko M."/>
        </authorList>
    </citation>
    <scope>NUCLEOTIDE SEQUENCE [LARGE SCALE GENOMIC DNA]</scope>
    <source>
        <strain evidence="12">Kwan_BN1</strain>
    </source>
</reference>
<evidence type="ECO:0008006" key="14">
    <source>
        <dbReference type="Google" id="ProtNLM"/>
    </source>
</evidence>
<dbReference type="InterPro" id="IPR002138">
    <property type="entry name" value="Pept_C14_p10"/>
</dbReference>
<keyword evidence="13" id="KW-1185">Reference proteome</keyword>
<evidence type="ECO:0000256" key="3">
    <source>
        <dbReference type="ARBA" id="ARBA00022703"/>
    </source>
</evidence>
<dbReference type="Gene3D" id="3.40.50.1460">
    <property type="match status" value="1"/>
</dbReference>
<keyword evidence="4" id="KW-0378">Hydrolase</keyword>
<dbReference type="CDD" id="cd01671">
    <property type="entry name" value="CARD"/>
    <property type="match status" value="1"/>
</dbReference>
<dbReference type="InterPro" id="IPR002398">
    <property type="entry name" value="Pept_C14"/>
</dbReference>
<dbReference type="SUPFAM" id="SSF52129">
    <property type="entry name" value="Caspase-like"/>
    <property type="match status" value="1"/>
</dbReference>
<organism evidence="12 13">
    <name type="scientific">Bugula neritina</name>
    <name type="common">Brown bryozoan</name>
    <name type="synonym">Sertularia neritina</name>
    <dbReference type="NCBI Taxonomy" id="10212"/>
    <lineage>
        <taxon>Eukaryota</taxon>
        <taxon>Metazoa</taxon>
        <taxon>Spiralia</taxon>
        <taxon>Lophotrochozoa</taxon>
        <taxon>Bryozoa</taxon>
        <taxon>Gymnolaemata</taxon>
        <taxon>Cheilostomatida</taxon>
        <taxon>Flustrina</taxon>
        <taxon>Buguloidea</taxon>
        <taxon>Bugulidae</taxon>
        <taxon>Bugula</taxon>
    </lineage>
</organism>
<feature type="domain" description="CARD" evidence="11">
    <location>
        <begin position="1"/>
        <end position="74"/>
    </location>
</feature>
<sequence length="578" mass="63635">MKEVVLDTLWSHLLAKEIFTDEMIEHIQATGAKPSQMQRLLSDLTRRGPTAYAAFLECLIETEQDHVVHRLQATEKALGEKEPRFFTPIMNSTSVKDSDVPMGLKFNPVSANHHSEFSLFSALTAQPAFPGKLTFSAATTSVSHSAATLPQLHQPANRNTDRVSFPLHDTVSLERNKPARTVTLMDAVTSSSTLPTNSTTASRPTMSFTLPPAYASGEITPPQSIINGSCNPGPARRNLSSLFQSPVTQTDNGDGIEIPSHSDSMPSRGIQSTDHPQAVDINPYPQVLGIPKTSGRMKPPATSSYTTQLPADWSSMYKMTSDPRGYCIIINNRYFSGHLKERLGTDVDRDNLYVLFSQLGYKICIQENLTGMEMLLTLRDFAQLPHHKSVDSCVVILLTHGLDGQVYGSDAKLINLSEVLNFFDGNVCPGLQGKPKFFLVQACRGESFDLGFDMPDNGETDMSAAGPASQVIAQAHQQASQDIDSMSKKLPSGSDFLIAYATVPGFVSWRNSEQGSWFIQAMCEVFLNKYKYEDALNMLVEVNNKVATIYESATKHKQMPSPVVLLRKKLYFLPLAES</sequence>
<dbReference type="InterPro" id="IPR011600">
    <property type="entry name" value="Pept_C14_caspase"/>
</dbReference>
<evidence type="ECO:0000256" key="4">
    <source>
        <dbReference type="ARBA" id="ARBA00022801"/>
    </source>
</evidence>
<dbReference type="PROSITE" id="PS50208">
    <property type="entry name" value="CASPASE_P20"/>
    <property type="match status" value="1"/>
</dbReference>
<comment type="similarity">
    <text evidence="1 7">Belongs to the peptidase C14A family.</text>
</comment>
<dbReference type="SMART" id="SM00114">
    <property type="entry name" value="CARD"/>
    <property type="match status" value="1"/>
</dbReference>
<dbReference type="PROSITE" id="PS01121">
    <property type="entry name" value="CASPASE_HIS"/>
    <property type="match status" value="1"/>
</dbReference>
<evidence type="ECO:0000313" key="13">
    <source>
        <dbReference type="Proteomes" id="UP000593567"/>
    </source>
</evidence>
<dbReference type="SMART" id="SM00115">
    <property type="entry name" value="CASc"/>
    <property type="match status" value="1"/>
</dbReference>
<dbReference type="InterPro" id="IPR033139">
    <property type="entry name" value="Caspase_cys_AS"/>
</dbReference>
<dbReference type="Proteomes" id="UP000593567">
    <property type="component" value="Unassembled WGS sequence"/>
</dbReference>
<dbReference type="EMBL" id="VXIV02000381">
    <property type="protein sequence ID" value="KAF6038661.1"/>
    <property type="molecule type" value="Genomic_DNA"/>
</dbReference>
<comment type="caution">
    <text evidence="12">The sequence shown here is derived from an EMBL/GenBank/DDBJ whole genome shotgun (WGS) entry which is preliminary data.</text>
</comment>
<dbReference type="InterPro" id="IPR029030">
    <property type="entry name" value="Caspase-like_dom_sf"/>
</dbReference>
<feature type="compositionally biased region" description="Polar residues" evidence="8">
    <location>
        <begin position="261"/>
        <end position="275"/>
    </location>
</feature>
<dbReference type="GO" id="GO:0004197">
    <property type="term" value="F:cysteine-type endopeptidase activity"/>
    <property type="evidence" value="ECO:0007669"/>
    <property type="project" value="InterPro"/>
</dbReference>
<feature type="domain" description="Caspase family p10" evidence="9">
    <location>
        <begin position="486"/>
        <end position="574"/>
    </location>
</feature>
<dbReference type="GO" id="GO:0042981">
    <property type="term" value="P:regulation of apoptotic process"/>
    <property type="evidence" value="ECO:0007669"/>
    <property type="project" value="InterPro"/>
</dbReference>
<evidence type="ECO:0000256" key="1">
    <source>
        <dbReference type="ARBA" id="ARBA00010134"/>
    </source>
</evidence>
<evidence type="ECO:0000313" key="12">
    <source>
        <dbReference type="EMBL" id="KAF6038661.1"/>
    </source>
</evidence>
<evidence type="ECO:0000256" key="6">
    <source>
        <dbReference type="ARBA" id="ARBA00023145"/>
    </source>
</evidence>
<proteinExistence type="inferred from homology"/>
<dbReference type="Pfam" id="PF00656">
    <property type="entry name" value="Peptidase_C14"/>
    <property type="match status" value="1"/>
</dbReference>
<evidence type="ECO:0000256" key="7">
    <source>
        <dbReference type="RuleBase" id="RU003971"/>
    </source>
</evidence>
<dbReference type="SUPFAM" id="SSF47986">
    <property type="entry name" value="DEATH domain"/>
    <property type="match status" value="1"/>
</dbReference>
<dbReference type="PANTHER" id="PTHR47901">
    <property type="entry name" value="CASPASE RECRUITMENT DOMAIN-CONTAINING PROTEIN 18"/>
    <property type="match status" value="1"/>
</dbReference>
<dbReference type="CDD" id="cd00032">
    <property type="entry name" value="CASc"/>
    <property type="match status" value="1"/>
</dbReference>
<accession>A0A7J7KKT5</accession>
<dbReference type="PROSITE" id="PS01122">
    <property type="entry name" value="CASPASE_CYS"/>
    <property type="match status" value="1"/>
</dbReference>
<evidence type="ECO:0000259" key="10">
    <source>
        <dbReference type="PROSITE" id="PS50208"/>
    </source>
</evidence>
<keyword evidence="3" id="KW-0053">Apoptosis</keyword>
<dbReference type="PANTHER" id="PTHR47901:SF8">
    <property type="entry name" value="CASPASE-3"/>
    <property type="match status" value="1"/>
</dbReference>
<dbReference type="InterPro" id="IPR001309">
    <property type="entry name" value="Pept_C14_p20"/>
</dbReference>
<gene>
    <name evidence="12" type="ORF">EB796_003030</name>
</gene>
<keyword evidence="2" id="KW-0645">Protease</keyword>
<feature type="domain" description="Caspase family p20" evidence="10">
    <location>
        <begin position="323"/>
        <end position="447"/>
    </location>
</feature>
<protein>
    <recommendedName>
        <fullName evidence="14">CASP2</fullName>
    </recommendedName>
</protein>
<dbReference type="PROSITE" id="PS50207">
    <property type="entry name" value="CASPASE_P10"/>
    <property type="match status" value="1"/>
</dbReference>
<dbReference type="InterPro" id="IPR001315">
    <property type="entry name" value="CARD"/>
</dbReference>
<dbReference type="AlphaFoldDB" id="A0A7J7KKT5"/>
<dbReference type="InterPro" id="IPR016129">
    <property type="entry name" value="Caspase_his_AS"/>
</dbReference>
<evidence type="ECO:0000256" key="5">
    <source>
        <dbReference type="ARBA" id="ARBA00022807"/>
    </source>
</evidence>
<name>A0A7J7KKT5_BUGNE</name>
<evidence type="ECO:0000256" key="2">
    <source>
        <dbReference type="ARBA" id="ARBA00022670"/>
    </source>
</evidence>
<dbReference type="OrthoDB" id="6114029at2759"/>
<keyword evidence="6" id="KW-0865">Zymogen</keyword>
<dbReference type="GO" id="GO:0006508">
    <property type="term" value="P:proteolysis"/>
    <property type="evidence" value="ECO:0007669"/>
    <property type="project" value="UniProtKB-KW"/>
</dbReference>
<evidence type="ECO:0000256" key="8">
    <source>
        <dbReference type="SAM" id="MobiDB-lite"/>
    </source>
</evidence>
<dbReference type="Gene3D" id="1.10.533.10">
    <property type="entry name" value="Death Domain, Fas"/>
    <property type="match status" value="1"/>
</dbReference>
<dbReference type="InterPro" id="IPR015917">
    <property type="entry name" value="Pept_C14A"/>
</dbReference>
<feature type="region of interest" description="Disordered" evidence="8">
    <location>
        <begin position="259"/>
        <end position="284"/>
    </location>
</feature>